<feature type="region of interest" description="Disordered" evidence="2">
    <location>
        <begin position="1085"/>
        <end position="1149"/>
    </location>
</feature>
<feature type="region of interest" description="Disordered" evidence="2">
    <location>
        <begin position="564"/>
        <end position="595"/>
    </location>
</feature>
<feature type="region of interest" description="Disordered" evidence="2">
    <location>
        <begin position="234"/>
        <end position="300"/>
    </location>
</feature>
<dbReference type="EMBL" id="GL378335">
    <property type="protein sequence ID" value="EFJ49584.1"/>
    <property type="molecule type" value="Genomic_DNA"/>
</dbReference>
<feature type="region of interest" description="Disordered" evidence="2">
    <location>
        <begin position="1534"/>
        <end position="1592"/>
    </location>
</feature>
<feature type="region of interest" description="Disordered" evidence="2">
    <location>
        <begin position="665"/>
        <end position="762"/>
    </location>
</feature>
<accession>D8TT28</accession>
<protein>
    <submittedName>
        <fullName evidence="4">Uncharacterized protein</fullName>
    </submittedName>
</protein>
<keyword evidence="1" id="KW-0175">Coiled coil</keyword>
<feature type="compositionally biased region" description="Low complexity" evidence="2">
    <location>
        <begin position="564"/>
        <end position="573"/>
    </location>
</feature>
<dbReference type="OrthoDB" id="553375at2759"/>
<dbReference type="RefSeq" id="XP_002949565.1">
    <property type="nucleotide sequence ID" value="XM_002949519.1"/>
</dbReference>
<feature type="compositionally biased region" description="Basic and acidic residues" evidence="2">
    <location>
        <begin position="1122"/>
        <end position="1137"/>
    </location>
</feature>
<evidence type="ECO:0000313" key="4">
    <source>
        <dbReference type="EMBL" id="EFJ49584.1"/>
    </source>
</evidence>
<dbReference type="PANTHER" id="PTHR45725">
    <property type="entry name" value="FORMIN HOMOLOGY 2 FAMILY MEMBER"/>
    <property type="match status" value="1"/>
</dbReference>
<organism evidence="5">
    <name type="scientific">Volvox carteri f. nagariensis</name>
    <dbReference type="NCBI Taxonomy" id="3068"/>
    <lineage>
        <taxon>Eukaryota</taxon>
        <taxon>Viridiplantae</taxon>
        <taxon>Chlorophyta</taxon>
        <taxon>core chlorophytes</taxon>
        <taxon>Chlorophyceae</taxon>
        <taxon>CS clade</taxon>
        <taxon>Chlamydomonadales</taxon>
        <taxon>Volvocaceae</taxon>
        <taxon>Volvox</taxon>
    </lineage>
</organism>
<feature type="compositionally biased region" description="Basic and acidic residues" evidence="2">
    <location>
        <begin position="1555"/>
        <end position="1577"/>
    </location>
</feature>
<keyword evidence="3" id="KW-0472">Membrane</keyword>
<feature type="compositionally biased region" description="Basic and acidic residues" evidence="2">
    <location>
        <begin position="739"/>
        <end position="749"/>
    </location>
</feature>
<dbReference type="InterPro" id="IPR051425">
    <property type="entry name" value="Formin_Homology"/>
</dbReference>
<feature type="compositionally biased region" description="Low complexity" evidence="2">
    <location>
        <begin position="247"/>
        <end position="260"/>
    </location>
</feature>
<sequence>MSASGFLVLDSGSASSSIVANSDEEADAAGSPFVVLHSAAQVDHHGRSLPTAIRVGGVSPVDWPSSLDDTTTHALQPVDTTAVFFDPDSQRADSILQGAGLWPLGNVGGGTTATQLLPGIANSPAASSSSPALVTRSVVPVRWSRGPGTSSGGGANSSADGWGHVTAAAAATDAGDPLPSPPLRIGQEAAGGGPGAAATAAPSASSPAHGAGSSTRASTNVDAAVSALTMSRSRSGACQGGFAGSGQQKQQEQLEQQKQQEQLEEVNLRKGQEEKEGEALSGDSAEGDGSDDGGAIGLLGGLDEDTLRSIPPALMQMLLQLEEERDELAGRLLESDAELSALRASYQQLSQSHASSQTWLNQLLTQQLEIHERRQQQLRRRRAAQQLAAPVAPVDVEDVTGEVEVEEVTGEVELDREDREEVPLAAAGSRLRGGAGGVLAAPAAAAAGPVSGADLALLGCGSGGEVGGGVQEAAREQQVASTLALLPSQRLLPAAAAVEAETEAGFAQAERSGSGVEREQVVSQHCNEALFLRSESNGVGASGVAGSGASGAAAKRSAASAVASASGSSSGSGSDDETANVRGGEAHRDGSGTVANDGGGCIDAGSSIAVAVDAPATAAAAQVELQPPARLAVQVQTVMQDGPAAAAQVADDGPMGWSIVSALDEDREEREMGGQKEEEEDEQECSQEEATPFMATGEVETGGLRRRRQPQQKQQEQQQTTTTTTTEEEEQVQQQVQDGQRHRNEDATTPRRPPGRPGKRAAAEVGVGGWGFLADVRFPGLSAPLPFPALAVALMTLSVLLLLLTTGGILLKRATASAPPPSRGIVAGHPAPEIPPPQIPAPRAPPLSEPPARSRKAPRAGPVGAAAAATPTANAAAAAAVTVAMAAAGVEVLPGQSLCLLGAAASARVGPAVNPPVPELCTVSFDYAECRHIDQDGGGSTGSGLGAAAAAAAATATVMSAATAAVTVSLGSGPAPQRGEVIVMAAGEGRRAERGAEAGNGAGIAIGATSTAPTASSRAGDTACMGGATAAATAAAAAWVAPPPPPSSAAFVAVTGAQEAPPHQPACAKLQRLGEAFCFHGGKKPSLGTVSEHGNSKTGQDRQCRSKAKEEQSMATTATGHGRSDGRQQRGDGDRGRGGSRSRGAAHPLEADHQDEDQALEHGIASQPLVTGVAEDEELPEALGAAHKAITLASRLCADTGLANLTAQLQQRLAGALAEAADVTTIHLGVSYSGGAAAVEAALANASSCLSWQAQRAEEEASTAACRRRCSPRARLLAALRGMGVPVSFLERQPDWLDLDLDSILDLNLDLDLDAWLRSAKKPVMDWLAAAAAAAADGGHGAAWESAWQAARDGSATAAAMGARVARAAADAAKAAAAAATEAASEAVRRGLGGGELGNGHWADLTRAGQQVGAEVRRMAAAVAGAAAERAARGSKAWTGMGAAHSASSSSSSSSSSSHSSTLENMMALLRQAYKQQWKVMGCGCGSGGVATASAKSSTTFSKPCVRGFEALLQAARQAATAADSVSYGDCYDSNEDDDPWVSGQRQQQRRRQRHDGNCQRQSREGDMCDSKRDGGRNGRKTGAGGSRCRRSEEDRVLAAVPAVVRRFRDDVNELAAAVSAVRDRCEGTAGGVMTYLEQQQLQLQRRH</sequence>
<evidence type="ECO:0000313" key="5">
    <source>
        <dbReference type="Proteomes" id="UP000001058"/>
    </source>
</evidence>
<name>D8TT28_VOLCA</name>
<keyword evidence="3" id="KW-1133">Transmembrane helix</keyword>
<dbReference type="KEGG" id="vcn:VOLCADRAFT_89944"/>
<dbReference type="PANTHER" id="PTHR45725:SF18">
    <property type="entry name" value="ORC1-LIKE AAA ATPASE DOMAIN-CONTAINING PROTEIN"/>
    <property type="match status" value="1"/>
</dbReference>
<feature type="compositionally biased region" description="Low complexity" evidence="2">
    <location>
        <begin position="196"/>
        <end position="214"/>
    </location>
</feature>
<feature type="compositionally biased region" description="Basic and acidic residues" evidence="2">
    <location>
        <begin position="1099"/>
        <end position="1112"/>
    </location>
</feature>
<evidence type="ECO:0000256" key="1">
    <source>
        <dbReference type="SAM" id="Coils"/>
    </source>
</evidence>
<keyword evidence="5" id="KW-1185">Reference proteome</keyword>
<feature type="region of interest" description="Disordered" evidence="2">
    <location>
        <begin position="816"/>
        <end position="865"/>
    </location>
</feature>
<gene>
    <name evidence="4" type="ORF">VOLCADRAFT_89944</name>
</gene>
<evidence type="ECO:0000256" key="2">
    <source>
        <dbReference type="SAM" id="MobiDB-lite"/>
    </source>
</evidence>
<keyword evidence="3" id="KW-0812">Transmembrane</keyword>
<feature type="compositionally biased region" description="Polar residues" evidence="2">
    <location>
        <begin position="1088"/>
        <end position="1098"/>
    </location>
</feature>
<feature type="coiled-coil region" evidence="1">
    <location>
        <begin position="318"/>
        <end position="388"/>
    </location>
</feature>
<proteinExistence type="predicted"/>
<evidence type="ECO:0000256" key="3">
    <source>
        <dbReference type="SAM" id="Phobius"/>
    </source>
</evidence>
<feature type="compositionally biased region" description="Acidic residues" evidence="2">
    <location>
        <begin position="677"/>
        <end position="687"/>
    </location>
</feature>
<dbReference type="Proteomes" id="UP000001058">
    <property type="component" value="Unassembled WGS sequence"/>
</dbReference>
<dbReference type="GeneID" id="9618736"/>
<dbReference type="InParanoid" id="D8TT28"/>
<feature type="compositionally biased region" description="Basic and acidic residues" evidence="2">
    <location>
        <begin position="266"/>
        <end position="278"/>
    </location>
</feature>
<feature type="compositionally biased region" description="Pro residues" evidence="2">
    <location>
        <begin position="832"/>
        <end position="849"/>
    </location>
</feature>
<feature type="transmembrane region" description="Helical" evidence="3">
    <location>
        <begin position="787"/>
        <end position="811"/>
    </location>
</feature>
<feature type="compositionally biased region" description="Low complexity" evidence="2">
    <location>
        <begin position="711"/>
        <end position="725"/>
    </location>
</feature>
<feature type="region of interest" description="Disordered" evidence="2">
    <location>
        <begin position="172"/>
        <end position="218"/>
    </location>
</feature>
<reference evidence="4 5" key="1">
    <citation type="journal article" date="2010" name="Science">
        <title>Genomic analysis of organismal complexity in the multicellular green alga Volvox carteri.</title>
        <authorList>
            <person name="Prochnik S.E."/>
            <person name="Umen J."/>
            <person name="Nedelcu A.M."/>
            <person name="Hallmann A."/>
            <person name="Miller S.M."/>
            <person name="Nishii I."/>
            <person name="Ferris P."/>
            <person name="Kuo A."/>
            <person name="Mitros T."/>
            <person name="Fritz-Laylin L.K."/>
            <person name="Hellsten U."/>
            <person name="Chapman J."/>
            <person name="Simakov O."/>
            <person name="Rensing S.A."/>
            <person name="Terry A."/>
            <person name="Pangilinan J."/>
            <person name="Kapitonov V."/>
            <person name="Jurka J."/>
            <person name="Salamov A."/>
            <person name="Shapiro H."/>
            <person name="Schmutz J."/>
            <person name="Grimwood J."/>
            <person name="Lindquist E."/>
            <person name="Lucas S."/>
            <person name="Grigoriev I.V."/>
            <person name="Schmitt R."/>
            <person name="Kirk D."/>
            <person name="Rokhsar D.S."/>
        </authorList>
    </citation>
    <scope>NUCLEOTIDE SEQUENCE [LARGE SCALE GENOMIC DNA]</scope>
    <source>
        <strain evidence="5">f. Nagariensis / Eve</strain>
    </source>
</reference>